<name>A0A7X0H718_9BACT</name>
<sequence>MKTTVLILVALIAGVAWMTHEPVREELSGPIEALAGVGVLVAEASAAAEASAERKAEDE</sequence>
<gene>
    <name evidence="1" type="ORF">HNQ40_002272</name>
</gene>
<comment type="caution">
    <text evidence="1">The sequence shown here is derived from an EMBL/GenBank/DDBJ whole genome shotgun (WGS) entry which is preliminary data.</text>
</comment>
<accession>A0A7X0H718</accession>
<evidence type="ECO:0000313" key="2">
    <source>
        <dbReference type="Proteomes" id="UP000541810"/>
    </source>
</evidence>
<keyword evidence="2" id="KW-1185">Reference proteome</keyword>
<dbReference type="AlphaFoldDB" id="A0A7X0H718"/>
<proteinExistence type="predicted"/>
<evidence type="ECO:0000313" key="1">
    <source>
        <dbReference type="EMBL" id="MBB6430466.1"/>
    </source>
</evidence>
<dbReference type="Proteomes" id="UP000541810">
    <property type="component" value="Unassembled WGS sequence"/>
</dbReference>
<reference evidence="1 2" key="1">
    <citation type="submission" date="2020-08" db="EMBL/GenBank/DDBJ databases">
        <title>Genomic Encyclopedia of Type Strains, Phase IV (KMG-IV): sequencing the most valuable type-strain genomes for metagenomic binning, comparative biology and taxonomic classification.</title>
        <authorList>
            <person name="Goeker M."/>
        </authorList>
    </citation>
    <scope>NUCLEOTIDE SEQUENCE [LARGE SCALE GENOMIC DNA]</scope>
    <source>
        <strain evidence="1 2">DSM 103725</strain>
    </source>
</reference>
<protein>
    <submittedName>
        <fullName evidence="1">Uncharacterized protein</fullName>
    </submittedName>
</protein>
<organism evidence="1 2">
    <name type="scientific">Algisphaera agarilytica</name>
    <dbReference type="NCBI Taxonomy" id="1385975"/>
    <lineage>
        <taxon>Bacteria</taxon>
        <taxon>Pseudomonadati</taxon>
        <taxon>Planctomycetota</taxon>
        <taxon>Phycisphaerae</taxon>
        <taxon>Phycisphaerales</taxon>
        <taxon>Phycisphaeraceae</taxon>
        <taxon>Algisphaera</taxon>
    </lineage>
</organism>
<dbReference type="RefSeq" id="WP_184677981.1">
    <property type="nucleotide sequence ID" value="NZ_JACHGY010000001.1"/>
</dbReference>
<dbReference type="EMBL" id="JACHGY010000001">
    <property type="protein sequence ID" value="MBB6430466.1"/>
    <property type="molecule type" value="Genomic_DNA"/>
</dbReference>